<keyword evidence="2" id="KW-0732">Signal</keyword>
<evidence type="ECO:0000313" key="3">
    <source>
        <dbReference type="EMBL" id="MFD0945433.1"/>
    </source>
</evidence>
<feature type="signal peptide" evidence="2">
    <location>
        <begin position="1"/>
        <end position="28"/>
    </location>
</feature>
<evidence type="ECO:0008006" key="5">
    <source>
        <dbReference type="Google" id="ProtNLM"/>
    </source>
</evidence>
<sequence length="133" mass="14096">MLSDKALRMALVAAAIAVPALWSGSAAAQNAPVNGVRLVYGNDPCPEGEICVRAPEADRYRIPKELRTDTEIPRDNQSWAVRQEGTLEAGGSGTGSCSATGAGGGTGCYRQDVKNWKADRKARKKEEANLPLP</sequence>
<proteinExistence type="predicted"/>
<keyword evidence="4" id="KW-1185">Reference proteome</keyword>
<feature type="chain" id="PRO_5045143146" description="Secreted protein" evidence="2">
    <location>
        <begin position="29"/>
        <end position="133"/>
    </location>
</feature>
<protein>
    <recommendedName>
        <fullName evidence="5">Secreted protein</fullName>
    </recommendedName>
</protein>
<name>A0ABW3H1V9_9SPHN</name>
<organism evidence="3 4">
    <name type="scientific">Sphingomonas canadensis</name>
    <dbReference type="NCBI Taxonomy" id="1219257"/>
    <lineage>
        <taxon>Bacteria</taxon>
        <taxon>Pseudomonadati</taxon>
        <taxon>Pseudomonadota</taxon>
        <taxon>Alphaproteobacteria</taxon>
        <taxon>Sphingomonadales</taxon>
        <taxon>Sphingomonadaceae</taxon>
        <taxon>Sphingomonas</taxon>
    </lineage>
</organism>
<dbReference type="RefSeq" id="WP_264942326.1">
    <property type="nucleotide sequence ID" value="NZ_JAPDRA010000001.1"/>
</dbReference>
<dbReference type="EMBL" id="JBHTJG010000001">
    <property type="protein sequence ID" value="MFD0945433.1"/>
    <property type="molecule type" value="Genomic_DNA"/>
</dbReference>
<reference evidence="4" key="1">
    <citation type="journal article" date="2019" name="Int. J. Syst. Evol. Microbiol.">
        <title>The Global Catalogue of Microorganisms (GCM) 10K type strain sequencing project: providing services to taxonomists for standard genome sequencing and annotation.</title>
        <authorList>
            <consortium name="The Broad Institute Genomics Platform"/>
            <consortium name="The Broad Institute Genome Sequencing Center for Infectious Disease"/>
            <person name="Wu L."/>
            <person name="Ma J."/>
        </authorList>
    </citation>
    <scope>NUCLEOTIDE SEQUENCE [LARGE SCALE GENOMIC DNA]</scope>
    <source>
        <strain evidence="4">CCUG 62982</strain>
    </source>
</reference>
<evidence type="ECO:0000313" key="4">
    <source>
        <dbReference type="Proteomes" id="UP001596977"/>
    </source>
</evidence>
<evidence type="ECO:0000256" key="1">
    <source>
        <dbReference type="SAM" id="MobiDB-lite"/>
    </source>
</evidence>
<evidence type="ECO:0000256" key="2">
    <source>
        <dbReference type="SAM" id="SignalP"/>
    </source>
</evidence>
<gene>
    <name evidence="3" type="ORF">ACFQ1E_03680</name>
</gene>
<comment type="caution">
    <text evidence="3">The sequence shown here is derived from an EMBL/GenBank/DDBJ whole genome shotgun (WGS) entry which is preliminary data.</text>
</comment>
<accession>A0ABW3H1V9</accession>
<dbReference type="Proteomes" id="UP001596977">
    <property type="component" value="Unassembled WGS sequence"/>
</dbReference>
<feature type="region of interest" description="Disordered" evidence="1">
    <location>
        <begin position="85"/>
        <end position="110"/>
    </location>
</feature>